<reference evidence="2" key="1">
    <citation type="journal article" date="2021" name="Proc. Natl. Acad. Sci. U.S.A.">
        <title>A Catalog of Tens of Thousands of Viruses from Human Metagenomes Reveals Hidden Associations with Chronic Diseases.</title>
        <authorList>
            <person name="Tisza M.J."/>
            <person name="Buck C.B."/>
        </authorList>
    </citation>
    <scope>NUCLEOTIDE SEQUENCE</scope>
    <source>
        <strain evidence="2">CtpeS3</strain>
    </source>
</reference>
<evidence type="ECO:0000313" key="2">
    <source>
        <dbReference type="EMBL" id="DAE27791.1"/>
    </source>
</evidence>
<keyword evidence="1" id="KW-0175">Coiled coil</keyword>
<organism evidence="2">
    <name type="scientific">virus sp. ctpeS3</name>
    <dbReference type="NCBI Taxonomy" id="2826815"/>
    <lineage>
        <taxon>Viruses</taxon>
    </lineage>
</organism>
<name>A0A8S5R8W5_9VIRU</name>
<dbReference type="EMBL" id="BK015845">
    <property type="protein sequence ID" value="DAE27791.1"/>
    <property type="molecule type" value="Genomic_DNA"/>
</dbReference>
<feature type="coiled-coil region" evidence="1">
    <location>
        <begin position="51"/>
        <end position="81"/>
    </location>
</feature>
<accession>A0A8S5R8W5</accession>
<sequence length="97" mass="12115">MDTLKDFYNFYRPLQRRYDLRMFYKTNSKETKITIRQRDKELVKVTEENTEACFSRTKRELEERMKKYEQQTETKEKAQRAGFYMDKIRESYAEKQQ</sequence>
<proteinExistence type="predicted"/>
<protein>
    <submittedName>
        <fullName evidence="2">Uncharacterized protein</fullName>
    </submittedName>
</protein>
<evidence type="ECO:0000256" key="1">
    <source>
        <dbReference type="SAM" id="Coils"/>
    </source>
</evidence>